<name>U2JDC1_9SPHI</name>
<proteinExistence type="predicted"/>
<evidence type="ECO:0000313" key="1">
    <source>
        <dbReference type="EMBL" id="ERJ60658.1"/>
    </source>
</evidence>
<dbReference type="RefSeq" id="WP_021068756.1">
    <property type="nucleotide sequence ID" value="NZ_ATDL01000004.1"/>
</dbReference>
<comment type="caution">
    <text evidence="1">The sequence shown here is derived from an EMBL/GenBank/DDBJ whole genome shotgun (WGS) entry which is preliminary data.</text>
</comment>
<accession>U2JDC1</accession>
<dbReference type="STRING" id="1346330.M472_18025"/>
<dbReference type="Proteomes" id="UP000016584">
    <property type="component" value="Unassembled WGS sequence"/>
</dbReference>
<protein>
    <submittedName>
        <fullName evidence="1">Uncharacterized protein</fullName>
    </submittedName>
</protein>
<reference evidence="1 2" key="1">
    <citation type="journal article" date="2013" name="Genome Announc.">
        <title>The Draft Genome Sequence of Sphingomonas paucimobilis Strain HER1398 (Proteobacteria), Host to the Giant PAU Phage, Indicates That It Is a Member of the Genus Sphingobacterium (Bacteroidetes).</title>
        <authorList>
            <person name="White R.A.III."/>
            <person name="Suttle C.A."/>
        </authorList>
    </citation>
    <scope>NUCLEOTIDE SEQUENCE [LARGE SCALE GENOMIC DNA]</scope>
    <source>
        <strain evidence="1 2">HER1398</strain>
    </source>
</reference>
<organism evidence="1 2">
    <name type="scientific">Sphingobacterium paucimobilis HER1398</name>
    <dbReference type="NCBI Taxonomy" id="1346330"/>
    <lineage>
        <taxon>Bacteria</taxon>
        <taxon>Pseudomonadati</taxon>
        <taxon>Bacteroidota</taxon>
        <taxon>Sphingobacteriia</taxon>
        <taxon>Sphingobacteriales</taxon>
        <taxon>Sphingobacteriaceae</taxon>
        <taxon>Sphingobacterium</taxon>
    </lineage>
</organism>
<dbReference type="PATRIC" id="fig|1346330.5.peg.563"/>
<keyword evidence="2" id="KW-1185">Reference proteome</keyword>
<dbReference type="EMBL" id="ATDL01000004">
    <property type="protein sequence ID" value="ERJ60658.1"/>
    <property type="molecule type" value="Genomic_DNA"/>
</dbReference>
<sequence length="73" mass="8445">MSKLGFGDHDVVIAEKDVVLYDYKHFISGTIQKECFKLIPNFDYSKEPNLAERMAKALNHLETFCEEGKNETF</sequence>
<gene>
    <name evidence="1" type="ORF">M472_18025</name>
</gene>
<evidence type="ECO:0000313" key="2">
    <source>
        <dbReference type="Proteomes" id="UP000016584"/>
    </source>
</evidence>
<dbReference type="AlphaFoldDB" id="U2JDC1"/>